<evidence type="ECO:0000313" key="2">
    <source>
        <dbReference type="Proteomes" id="UP000230233"/>
    </source>
</evidence>
<name>A0A2G5SD34_9PELO</name>
<sequence>MFSFNIDSTIVDASNMHEVRKMLLTNIKIVEKQLKEQNVLRNVTKAAILFNRNDLDNTCYMLAKTFEETLEKILSLRDELRVMHKHLDNISRLEINLHIVRVAEAVELGRIVGPESEFNKTFWGTF</sequence>
<evidence type="ECO:0000313" key="1">
    <source>
        <dbReference type="EMBL" id="PIC12843.1"/>
    </source>
</evidence>
<gene>
    <name evidence="1" type="ORF">B9Z55_028202</name>
</gene>
<comment type="caution">
    <text evidence="1">The sequence shown here is derived from an EMBL/GenBank/DDBJ whole genome shotgun (WGS) entry which is preliminary data.</text>
</comment>
<accession>A0A2G5SD34</accession>
<dbReference type="AlphaFoldDB" id="A0A2G5SD34"/>
<organism evidence="1 2">
    <name type="scientific">Caenorhabditis nigoni</name>
    <dbReference type="NCBI Taxonomy" id="1611254"/>
    <lineage>
        <taxon>Eukaryota</taxon>
        <taxon>Metazoa</taxon>
        <taxon>Ecdysozoa</taxon>
        <taxon>Nematoda</taxon>
        <taxon>Chromadorea</taxon>
        <taxon>Rhabditida</taxon>
        <taxon>Rhabditina</taxon>
        <taxon>Rhabditomorpha</taxon>
        <taxon>Rhabditoidea</taxon>
        <taxon>Rhabditidae</taxon>
        <taxon>Peloderinae</taxon>
        <taxon>Caenorhabditis</taxon>
    </lineage>
</organism>
<protein>
    <submittedName>
        <fullName evidence="1">Uncharacterized protein</fullName>
    </submittedName>
</protein>
<reference evidence="2" key="1">
    <citation type="submission" date="2017-10" db="EMBL/GenBank/DDBJ databases">
        <title>Rapid genome shrinkage in a self-fertile nematode reveals novel sperm competition proteins.</title>
        <authorList>
            <person name="Yin D."/>
            <person name="Schwarz E.M."/>
            <person name="Thomas C.G."/>
            <person name="Felde R.L."/>
            <person name="Korf I.F."/>
            <person name="Cutter A.D."/>
            <person name="Schartner C.M."/>
            <person name="Ralston E.J."/>
            <person name="Meyer B.J."/>
            <person name="Haag E.S."/>
        </authorList>
    </citation>
    <scope>NUCLEOTIDE SEQUENCE [LARGE SCALE GENOMIC DNA]</scope>
    <source>
        <strain evidence="2">JU1422</strain>
    </source>
</reference>
<dbReference type="EMBL" id="PDUG01000018">
    <property type="protein sequence ID" value="PIC12843.1"/>
    <property type="molecule type" value="Genomic_DNA"/>
</dbReference>
<proteinExistence type="predicted"/>
<dbReference type="Proteomes" id="UP000230233">
    <property type="component" value="Unassembled WGS sequence"/>
</dbReference>
<keyword evidence="2" id="KW-1185">Reference proteome</keyword>